<evidence type="ECO:0000256" key="2">
    <source>
        <dbReference type="SAM" id="SignalP"/>
    </source>
</evidence>
<keyword evidence="2" id="KW-0732">Signal</keyword>
<reference evidence="4" key="1">
    <citation type="submission" date="2016-10" db="EMBL/GenBank/DDBJ databases">
        <authorList>
            <person name="Varghese N."/>
            <person name="Submissions S."/>
        </authorList>
    </citation>
    <scope>NUCLEOTIDE SEQUENCE [LARGE SCALE GENOMIC DNA]</scope>
    <source>
        <strain evidence="4">DSM 44675</strain>
    </source>
</reference>
<feature type="chain" id="PRO_5011434322" description="Polysaccharide lyase" evidence="2">
    <location>
        <begin position="28"/>
        <end position="253"/>
    </location>
</feature>
<evidence type="ECO:0008006" key="5">
    <source>
        <dbReference type="Google" id="ProtNLM"/>
    </source>
</evidence>
<evidence type="ECO:0000256" key="1">
    <source>
        <dbReference type="SAM" id="MobiDB-lite"/>
    </source>
</evidence>
<proteinExistence type="predicted"/>
<evidence type="ECO:0000313" key="4">
    <source>
        <dbReference type="Proteomes" id="UP000198677"/>
    </source>
</evidence>
<feature type="region of interest" description="Disordered" evidence="1">
    <location>
        <begin position="229"/>
        <end position="253"/>
    </location>
</feature>
<dbReference type="Proteomes" id="UP000198677">
    <property type="component" value="Unassembled WGS sequence"/>
</dbReference>
<dbReference type="PROSITE" id="PS51257">
    <property type="entry name" value="PROKAR_LIPOPROTEIN"/>
    <property type="match status" value="1"/>
</dbReference>
<keyword evidence="4" id="KW-1185">Reference proteome</keyword>
<accession>A0A1H7R5Y1</accession>
<evidence type="ECO:0000313" key="3">
    <source>
        <dbReference type="EMBL" id="SEL54937.1"/>
    </source>
</evidence>
<dbReference type="RefSeq" id="WP_072754373.1">
    <property type="nucleotide sequence ID" value="NZ_FOAW01000010.1"/>
</dbReference>
<dbReference type="EMBL" id="FOAW01000010">
    <property type="protein sequence ID" value="SEL54937.1"/>
    <property type="molecule type" value="Genomic_DNA"/>
</dbReference>
<protein>
    <recommendedName>
        <fullName evidence="5">Polysaccharide lyase</fullName>
    </recommendedName>
</protein>
<name>A0A1H7R5Y1_9NOCA</name>
<organism evidence="3 4">
    <name type="scientific">Rhodococcus maanshanensis</name>
    <dbReference type="NCBI Taxonomy" id="183556"/>
    <lineage>
        <taxon>Bacteria</taxon>
        <taxon>Bacillati</taxon>
        <taxon>Actinomycetota</taxon>
        <taxon>Actinomycetes</taxon>
        <taxon>Mycobacteriales</taxon>
        <taxon>Nocardiaceae</taxon>
        <taxon>Rhodococcus</taxon>
    </lineage>
</organism>
<sequence length="253" mass="26792">MSRTIIRKARIAAVLVIAATGLSGCLAPGTPPGWSSYTIERGAHSASVGRPAGATGPLEGWISPGGASRTYDFILTPTAEYVLTSPTQPEDQFDWNKLPGFSDCGDFDLARNGAMFGWRWRTDTSPRVLEIVPYANANGVHQYPQSALVTLSHDDLAANQPLRYSIQIDGSVYRFAIDGTINGREIHETAALPRSCPASPTSTGKWFAGFYFGGTSTAPSQMYAYVREPADGTEPGQPGGDGSFGSAIAAPAN</sequence>
<feature type="signal peptide" evidence="2">
    <location>
        <begin position="1"/>
        <end position="27"/>
    </location>
</feature>
<dbReference type="AlphaFoldDB" id="A0A1H7R5Y1"/>
<gene>
    <name evidence="3" type="ORF">SAMN05444583_110140</name>
</gene>